<feature type="domain" description="GH11" evidence="13">
    <location>
        <begin position="29"/>
        <end position="225"/>
    </location>
</feature>
<dbReference type="Pfam" id="PF00457">
    <property type="entry name" value="Glyco_hydro_11"/>
    <property type="match status" value="1"/>
</dbReference>
<evidence type="ECO:0000256" key="11">
    <source>
        <dbReference type="RuleBase" id="RU362015"/>
    </source>
</evidence>
<dbReference type="InterPro" id="IPR033123">
    <property type="entry name" value="GH11_dom"/>
</dbReference>
<keyword evidence="9 11" id="KW-0624">Polysaccharide degradation</keyword>
<feature type="chain" id="PRO_5002169974" description="Endo-1,4-beta-xylanase" evidence="12">
    <location>
        <begin position="20"/>
        <end position="225"/>
    </location>
</feature>
<keyword evidence="12" id="KW-0732">Signal</keyword>
<dbReference type="GO" id="GO:0031176">
    <property type="term" value="F:endo-1,4-beta-xylanase activity"/>
    <property type="evidence" value="ECO:0007669"/>
    <property type="project" value="UniProtKB-EC"/>
</dbReference>
<feature type="signal peptide" evidence="12">
    <location>
        <begin position="1"/>
        <end position="19"/>
    </location>
</feature>
<evidence type="ECO:0000256" key="9">
    <source>
        <dbReference type="ARBA" id="ARBA00023326"/>
    </source>
</evidence>
<keyword evidence="15" id="KW-1185">Reference proteome</keyword>
<keyword evidence="5 11" id="KW-0858">Xylan degradation</keyword>
<organism evidence="14 15">
    <name type="scientific">Serendipita vermifera MAFF 305830</name>
    <dbReference type="NCBI Taxonomy" id="933852"/>
    <lineage>
        <taxon>Eukaryota</taxon>
        <taxon>Fungi</taxon>
        <taxon>Dikarya</taxon>
        <taxon>Basidiomycota</taxon>
        <taxon>Agaricomycotina</taxon>
        <taxon>Agaricomycetes</taxon>
        <taxon>Sebacinales</taxon>
        <taxon>Serendipitaceae</taxon>
        <taxon>Serendipita</taxon>
    </lineage>
</organism>
<keyword evidence="6 11" id="KW-0378">Hydrolase</keyword>
<dbReference type="UniPathway" id="UPA00114"/>
<evidence type="ECO:0000256" key="8">
    <source>
        <dbReference type="ARBA" id="ARBA00023295"/>
    </source>
</evidence>
<dbReference type="Proteomes" id="UP000054097">
    <property type="component" value="Unassembled WGS sequence"/>
</dbReference>
<dbReference type="PRINTS" id="PR00911">
    <property type="entry name" value="GLHYDRLASE11"/>
</dbReference>
<dbReference type="GO" id="GO:0045493">
    <property type="term" value="P:xylan catabolic process"/>
    <property type="evidence" value="ECO:0007669"/>
    <property type="project" value="UniProtKB-UniPathway"/>
</dbReference>
<reference evidence="14 15" key="1">
    <citation type="submission" date="2014-04" db="EMBL/GenBank/DDBJ databases">
        <authorList>
            <consortium name="DOE Joint Genome Institute"/>
            <person name="Kuo A."/>
            <person name="Zuccaro A."/>
            <person name="Kohler A."/>
            <person name="Nagy L.G."/>
            <person name="Floudas D."/>
            <person name="Copeland A."/>
            <person name="Barry K.W."/>
            <person name="Cichocki N."/>
            <person name="Veneault-Fourrey C."/>
            <person name="LaButti K."/>
            <person name="Lindquist E.A."/>
            <person name="Lipzen A."/>
            <person name="Lundell T."/>
            <person name="Morin E."/>
            <person name="Murat C."/>
            <person name="Sun H."/>
            <person name="Tunlid A."/>
            <person name="Henrissat B."/>
            <person name="Grigoriev I.V."/>
            <person name="Hibbett D.S."/>
            <person name="Martin F."/>
            <person name="Nordberg H.P."/>
            <person name="Cantor M.N."/>
            <person name="Hua S.X."/>
        </authorList>
    </citation>
    <scope>NUCLEOTIDE SEQUENCE [LARGE SCALE GENOMIC DNA]</scope>
    <source>
        <strain evidence="14 15">MAFF 305830</strain>
    </source>
</reference>
<dbReference type="SUPFAM" id="SSF49899">
    <property type="entry name" value="Concanavalin A-like lectins/glucanases"/>
    <property type="match status" value="1"/>
</dbReference>
<gene>
    <name evidence="14" type="ORF">M408DRAFT_300246</name>
</gene>
<comment type="similarity">
    <text evidence="3 10 11">Belongs to the glycosyl hydrolase 11 (cellulase G) family.</text>
</comment>
<evidence type="ECO:0000256" key="12">
    <source>
        <dbReference type="SAM" id="SignalP"/>
    </source>
</evidence>
<dbReference type="PANTHER" id="PTHR46828:SF2">
    <property type="entry name" value="ENDO-1,4-BETA-XYLANASE A-RELATED"/>
    <property type="match status" value="1"/>
</dbReference>
<dbReference type="InterPro" id="IPR013320">
    <property type="entry name" value="ConA-like_dom_sf"/>
</dbReference>
<evidence type="ECO:0000256" key="5">
    <source>
        <dbReference type="ARBA" id="ARBA00022651"/>
    </source>
</evidence>
<dbReference type="PROSITE" id="PS00777">
    <property type="entry name" value="GH11_2"/>
    <property type="match status" value="1"/>
</dbReference>
<evidence type="ECO:0000313" key="14">
    <source>
        <dbReference type="EMBL" id="KIM21848.1"/>
    </source>
</evidence>
<dbReference type="EMBL" id="KN824370">
    <property type="protein sequence ID" value="KIM21848.1"/>
    <property type="molecule type" value="Genomic_DNA"/>
</dbReference>
<evidence type="ECO:0000256" key="7">
    <source>
        <dbReference type="ARBA" id="ARBA00023277"/>
    </source>
</evidence>
<evidence type="ECO:0000313" key="15">
    <source>
        <dbReference type="Proteomes" id="UP000054097"/>
    </source>
</evidence>
<dbReference type="InterPro" id="IPR033119">
    <property type="entry name" value="GH11_AS_2"/>
</dbReference>
<comment type="catalytic activity">
    <reaction evidence="1 11">
        <text>Endohydrolysis of (1-&gt;4)-beta-D-xylosidic linkages in xylans.</text>
        <dbReference type="EC" id="3.2.1.8"/>
    </reaction>
</comment>
<dbReference type="PANTHER" id="PTHR46828">
    <property type="entry name" value="ENDO-1,4-BETA-XYLANASE A-RELATED"/>
    <property type="match status" value="1"/>
</dbReference>
<evidence type="ECO:0000256" key="10">
    <source>
        <dbReference type="PROSITE-ProRule" id="PRU01097"/>
    </source>
</evidence>
<evidence type="ECO:0000256" key="3">
    <source>
        <dbReference type="ARBA" id="ARBA00007792"/>
    </source>
</evidence>
<name>A0A0C2W5W6_SERVB</name>
<dbReference type="InterPro" id="IPR001137">
    <property type="entry name" value="Glyco_hydro_11"/>
</dbReference>
<keyword evidence="8 11" id="KW-0326">Glycosidase</keyword>
<protein>
    <recommendedName>
        <fullName evidence="4 11">Endo-1,4-beta-xylanase</fullName>
        <ecNumber evidence="4 11">3.2.1.8</ecNumber>
    </recommendedName>
</protein>
<dbReference type="HOGENOM" id="CLU_052631_0_0_1"/>
<evidence type="ECO:0000256" key="4">
    <source>
        <dbReference type="ARBA" id="ARBA00012590"/>
    </source>
</evidence>
<evidence type="ECO:0000259" key="13">
    <source>
        <dbReference type="PROSITE" id="PS51761"/>
    </source>
</evidence>
<dbReference type="Gene3D" id="2.60.120.180">
    <property type="match status" value="1"/>
</dbReference>
<evidence type="ECO:0000256" key="1">
    <source>
        <dbReference type="ARBA" id="ARBA00000681"/>
    </source>
</evidence>
<reference evidence="15" key="2">
    <citation type="submission" date="2015-01" db="EMBL/GenBank/DDBJ databases">
        <title>Evolutionary Origins and Diversification of the Mycorrhizal Mutualists.</title>
        <authorList>
            <consortium name="DOE Joint Genome Institute"/>
            <consortium name="Mycorrhizal Genomics Consortium"/>
            <person name="Kohler A."/>
            <person name="Kuo A."/>
            <person name="Nagy L.G."/>
            <person name="Floudas D."/>
            <person name="Copeland A."/>
            <person name="Barry K.W."/>
            <person name="Cichocki N."/>
            <person name="Veneault-Fourrey C."/>
            <person name="LaButti K."/>
            <person name="Lindquist E.A."/>
            <person name="Lipzen A."/>
            <person name="Lundell T."/>
            <person name="Morin E."/>
            <person name="Murat C."/>
            <person name="Riley R."/>
            <person name="Ohm R."/>
            <person name="Sun H."/>
            <person name="Tunlid A."/>
            <person name="Henrissat B."/>
            <person name="Grigoriev I.V."/>
            <person name="Hibbett D.S."/>
            <person name="Martin F."/>
        </authorList>
    </citation>
    <scope>NUCLEOTIDE SEQUENCE [LARGE SCALE GENOMIC DNA]</scope>
    <source>
        <strain evidence="15">MAFF 305830</strain>
    </source>
</reference>
<proteinExistence type="inferred from homology"/>
<comment type="pathway">
    <text evidence="2 11">Glycan degradation; xylan degradation.</text>
</comment>
<dbReference type="OrthoDB" id="2115822at2759"/>
<dbReference type="InterPro" id="IPR013319">
    <property type="entry name" value="GH11/12"/>
</dbReference>
<accession>A0A0C2W5W6</accession>
<evidence type="ECO:0000256" key="6">
    <source>
        <dbReference type="ARBA" id="ARBA00022801"/>
    </source>
</evidence>
<sequence>MVSLYSLFVAIAAIAGVYAAPAKVAEGLELVARAGIDPPFPGYYLWTDGAAQANFTNGPGGQYTITWSNSNGEFIGGKGWNPGSSSRVISYTGTFKPTGNSYLAVYGWTRSPLIQYNIVETYGTYNPTSSASKRGSVTCNGATYDILQTTRINQLCIDGIQTFQQFWSIRNPKKTPGGSISGTVDTACHFNAWKSVGMSLGSSHNLQIFATEGYFGSGTSVITIS</sequence>
<dbReference type="EC" id="3.2.1.8" evidence="4 11"/>
<dbReference type="PROSITE" id="PS51761">
    <property type="entry name" value="GH11_3"/>
    <property type="match status" value="1"/>
</dbReference>
<dbReference type="AlphaFoldDB" id="A0A0C2W5W6"/>
<comment type="caution">
    <text evidence="10">Lacks conserved residue(s) required for the propagation of feature annotation.</text>
</comment>
<evidence type="ECO:0000256" key="2">
    <source>
        <dbReference type="ARBA" id="ARBA00004851"/>
    </source>
</evidence>
<dbReference type="STRING" id="933852.A0A0C2W5W6"/>
<keyword evidence="7 11" id="KW-0119">Carbohydrate metabolism</keyword>